<proteinExistence type="predicted"/>
<evidence type="ECO:0000313" key="3">
    <source>
        <dbReference type="Proteomes" id="UP001044222"/>
    </source>
</evidence>
<evidence type="ECO:0000313" key="2">
    <source>
        <dbReference type="EMBL" id="KAG5853185.1"/>
    </source>
</evidence>
<keyword evidence="3" id="KW-1185">Reference proteome</keyword>
<dbReference type="Proteomes" id="UP001044222">
    <property type="component" value="Unassembled WGS sequence"/>
</dbReference>
<evidence type="ECO:0008006" key="4">
    <source>
        <dbReference type="Google" id="ProtNLM"/>
    </source>
</evidence>
<accession>A0A9D3S397</accession>
<dbReference type="EMBL" id="JAFIRN010000003">
    <property type="protein sequence ID" value="KAG5853185.1"/>
    <property type="molecule type" value="Genomic_DNA"/>
</dbReference>
<organism evidence="2 3">
    <name type="scientific">Anguilla anguilla</name>
    <name type="common">European freshwater eel</name>
    <name type="synonym">Muraena anguilla</name>
    <dbReference type="NCBI Taxonomy" id="7936"/>
    <lineage>
        <taxon>Eukaryota</taxon>
        <taxon>Metazoa</taxon>
        <taxon>Chordata</taxon>
        <taxon>Craniata</taxon>
        <taxon>Vertebrata</taxon>
        <taxon>Euteleostomi</taxon>
        <taxon>Actinopterygii</taxon>
        <taxon>Neopterygii</taxon>
        <taxon>Teleostei</taxon>
        <taxon>Anguilliformes</taxon>
        <taxon>Anguillidae</taxon>
        <taxon>Anguilla</taxon>
    </lineage>
</organism>
<evidence type="ECO:0000256" key="1">
    <source>
        <dbReference type="SAM" id="MobiDB-lite"/>
    </source>
</evidence>
<reference evidence="2" key="1">
    <citation type="submission" date="2021-01" db="EMBL/GenBank/DDBJ databases">
        <title>A chromosome-scale assembly of European eel, Anguilla anguilla.</title>
        <authorList>
            <person name="Henkel C."/>
            <person name="Jong-Raadsen S.A."/>
            <person name="Dufour S."/>
            <person name="Weltzien F.-A."/>
            <person name="Palstra A.P."/>
            <person name="Pelster B."/>
            <person name="Spaink H.P."/>
            <person name="Van Den Thillart G.E."/>
            <person name="Jansen H."/>
            <person name="Zahm M."/>
            <person name="Klopp C."/>
            <person name="Cedric C."/>
            <person name="Louis A."/>
            <person name="Berthelot C."/>
            <person name="Parey E."/>
            <person name="Roest Crollius H."/>
            <person name="Montfort J."/>
            <person name="Robinson-Rechavi M."/>
            <person name="Bucao C."/>
            <person name="Bouchez O."/>
            <person name="Gislard M."/>
            <person name="Lluch J."/>
            <person name="Milhes M."/>
            <person name="Lampietro C."/>
            <person name="Lopez Roques C."/>
            <person name="Donnadieu C."/>
            <person name="Braasch I."/>
            <person name="Desvignes T."/>
            <person name="Postlethwait J."/>
            <person name="Bobe J."/>
            <person name="Guiguen Y."/>
            <person name="Dirks R."/>
        </authorList>
    </citation>
    <scope>NUCLEOTIDE SEQUENCE</scope>
    <source>
        <strain evidence="2">Tag_6206</strain>
        <tissue evidence="2">Liver</tissue>
    </source>
</reference>
<gene>
    <name evidence="2" type="ORF">ANANG_G00070380</name>
</gene>
<feature type="region of interest" description="Disordered" evidence="1">
    <location>
        <begin position="30"/>
        <end position="80"/>
    </location>
</feature>
<feature type="region of interest" description="Disordered" evidence="1">
    <location>
        <begin position="178"/>
        <end position="206"/>
    </location>
</feature>
<sequence length="206" mass="22311">MAAFGENNSIQLSAASPEVQQVSQLLSLLHQGQLQPRPNFRGNKYSHRGGRSGTQDADWLSTKDSGHGESEAGDADWDVGRESPVDPLLEDGLHGQITDDVFSDFPDPEWMARLSLPLAADYHENVFTPEKGGPLPGSLLSEVSTLFEMLLTQKADAQPRTSAEVLYRLSAAYRRSLGLDGPSGGGEKRSPTMHCSGPDSQNQHLN</sequence>
<dbReference type="AlphaFoldDB" id="A0A9D3S397"/>
<name>A0A9D3S397_ANGAN</name>
<protein>
    <recommendedName>
        <fullName evidence="4">Protocadherin 12</fullName>
    </recommendedName>
</protein>
<comment type="caution">
    <text evidence="2">The sequence shown here is derived from an EMBL/GenBank/DDBJ whole genome shotgun (WGS) entry which is preliminary data.</text>
</comment>